<sequence>MEEPSVSSVEEPMNKIKTSHKQSPVSSVEAGKTTKAAISATSNLLPTTGSIRKRGEPKSSSDSSSNVNKPTITASSRNSNSIPVIKRNGAGGVPGKSSTVKRQNSVITVAGKRTTASSDPVKRSLPELRRSSLPSAATKPVTRSSVSEVKKSQSVSATDKSLRSSTGSDVSRPETIKKPSVKPVLSVSSSSKKLSSTSLDSTDSSVGRKTVSKVNSPSARSPSVSSALRTNSLSKSLDRSSNLSGRRSMGTPESRDSRFIVLPRVEIKAGDDVRLDLRGHRVRSLNAGGLNLSPNLEFVYLRDNFLSTLEGIELLKRVKVLDLSFNEFKGPGFEPLENCKALQQLYLAGNQITSLTSLPQLPNLEFLSVAQNKLKSLSMASQPRLQVFAVSKNKITTLKGFPHLPVLEHLRVEENPILKMPHLEAASILLVGSTLKRFNDRDLSHEEVAISKRYPACTALCIRDGWEFCRPENAPDSTLRFLFEQWKDHFPPGYLLKGASVDQPFEEDACRSHFVFIQDTTSVDLELVLRYQWFVGERALSNFAAIPDATGQAYWPKHEDIDKFLKVECTPILEEIQYPAIFAISSPVSRGSGIPKVLNLEVRGELVEGNVIRGYAEVAWCGGTPGKGVASWLRRRWNSSPVVIAGAEDEEYRLTLDDIGLSLVFMYTPVTEEGAKGEPQYKYTDFVKAVRGEKLGFLYSR</sequence>
<dbReference type="SUPFAM" id="SSF52075">
    <property type="entry name" value="Outer arm dynein light chain 1"/>
    <property type="match status" value="1"/>
</dbReference>
<reference evidence="5" key="1">
    <citation type="submission" date="2016-02" db="EMBL/GenBank/DDBJ databases">
        <title>WGS assembly of Manihot esculenta.</title>
        <authorList>
            <person name="Bredeson J.V."/>
            <person name="Prochnik S.E."/>
            <person name="Lyons J.B."/>
            <person name="Schmutz J."/>
            <person name="Grimwood J."/>
            <person name="Vrebalov J."/>
            <person name="Bart R.S."/>
            <person name="Amuge T."/>
            <person name="Ferguson M.E."/>
            <person name="Green R."/>
            <person name="Putnam N."/>
            <person name="Stites J."/>
            <person name="Rounsley S."/>
            <person name="Rokhsar D.S."/>
        </authorList>
    </citation>
    <scope>NUCLEOTIDE SEQUENCE [LARGE SCALE GENOMIC DNA]</scope>
    <source>
        <tissue evidence="5">Leaf</tissue>
    </source>
</reference>
<feature type="domain" description="AIR9-like A9" evidence="4">
    <location>
        <begin position="597"/>
        <end position="682"/>
    </location>
</feature>
<feature type="compositionally biased region" description="Polar residues" evidence="3">
    <location>
        <begin position="157"/>
        <end position="169"/>
    </location>
</feature>
<feature type="compositionally biased region" description="Basic and acidic residues" evidence="3">
    <location>
        <begin position="120"/>
        <end position="130"/>
    </location>
</feature>
<feature type="domain" description="AIR9-like A9" evidence="4">
    <location>
        <begin position="502"/>
        <end position="585"/>
    </location>
</feature>
<dbReference type="InterPro" id="IPR056284">
    <property type="entry name" value="AIR9-like_A9"/>
</dbReference>
<evidence type="ECO:0000259" key="4">
    <source>
        <dbReference type="Pfam" id="PF23197"/>
    </source>
</evidence>
<feature type="compositionally biased region" description="Low complexity" evidence="3">
    <location>
        <begin position="144"/>
        <end position="156"/>
    </location>
</feature>
<feature type="region of interest" description="Disordered" evidence="3">
    <location>
        <begin position="1"/>
        <end position="255"/>
    </location>
</feature>
<keyword evidence="1" id="KW-0433">Leucine-rich repeat</keyword>
<dbReference type="EMBL" id="CM004400">
    <property type="protein sequence ID" value="OAY31561.1"/>
    <property type="molecule type" value="Genomic_DNA"/>
</dbReference>
<organism evidence="5">
    <name type="scientific">Manihot esculenta</name>
    <name type="common">Cassava</name>
    <name type="synonym">Jatropha manihot</name>
    <dbReference type="NCBI Taxonomy" id="3983"/>
    <lineage>
        <taxon>Eukaryota</taxon>
        <taxon>Viridiplantae</taxon>
        <taxon>Streptophyta</taxon>
        <taxon>Embryophyta</taxon>
        <taxon>Tracheophyta</taxon>
        <taxon>Spermatophyta</taxon>
        <taxon>Magnoliopsida</taxon>
        <taxon>eudicotyledons</taxon>
        <taxon>Gunneridae</taxon>
        <taxon>Pentapetalae</taxon>
        <taxon>rosids</taxon>
        <taxon>fabids</taxon>
        <taxon>Malpighiales</taxon>
        <taxon>Euphorbiaceae</taxon>
        <taxon>Crotonoideae</taxon>
        <taxon>Manihoteae</taxon>
        <taxon>Manihot</taxon>
    </lineage>
</organism>
<dbReference type="InterPro" id="IPR025875">
    <property type="entry name" value="Leu-rich_rpt_4"/>
</dbReference>
<feature type="compositionally biased region" description="Polar residues" evidence="3">
    <location>
        <begin position="96"/>
        <end position="107"/>
    </location>
</feature>
<evidence type="ECO:0000256" key="3">
    <source>
        <dbReference type="SAM" id="MobiDB-lite"/>
    </source>
</evidence>
<gene>
    <name evidence="5" type="ORF">MANES_14G122300</name>
</gene>
<dbReference type="AlphaFoldDB" id="A0A2C9UKN9"/>
<feature type="compositionally biased region" description="Polar residues" evidence="3">
    <location>
        <begin position="66"/>
        <end position="82"/>
    </location>
</feature>
<evidence type="ECO:0000256" key="2">
    <source>
        <dbReference type="ARBA" id="ARBA00022737"/>
    </source>
</evidence>
<accession>A0A2C9UKN9</accession>
<evidence type="ECO:0000256" key="1">
    <source>
        <dbReference type="ARBA" id="ARBA00022614"/>
    </source>
</evidence>
<dbReference type="Gene3D" id="3.80.10.10">
    <property type="entry name" value="Ribonuclease Inhibitor"/>
    <property type="match status" value="2"/>
</dbReference>
<feature type="compositionally biased region" description="Low complexity" evidence="3">
    <location>
        <begin position="1"/>
        <end position="11"/>
    </location>
</feature>
<feature type="compositionally biased region" description="Polar residues" evidence="3">
    <location>
        <begin position="228"/>
        <end position="245"/>
    </location>
</feature>
<feature type="compositionally biased region" description="Low complexity" evidence="3">
    <location>
        <begin position="181"/>
        <end position="205"/>
    </location>
</feature>
<dbReference type="Pfam" id="PF23197">
    <property type="entry name" value="IG_AIR9"/>
    <property type="match status" value="2"/>
</dbReference>
<feature type="compositionally biased region" description="Low complexity" evidence="3">
    <location>
        <begin position="216"/>
        <end position="227"/>
    </location>
</feature>
<feature type="compositionally biased region" description="Polar residues" evidence="3">
    <location>
        <begin position="39"/>
        <end position="50"/>
    </location>
</feature>
<dbReference type="FunFam" id="3.80.10.10:FF:000328">
    <property type="entry name" value="187-kDa microtubule-associated protein AIR9"/>
    <property type="match status" value="1"/>
</dbReference>
<evidence type="ECO:0000313" key="5">
    <source>
        <dbReference type="EMBL" id="OAY31561.1"/>
    </source>
</evidence>
<dbReference type="PROSITE" id="PS51450">
    <property type="entry name" value="LRR"/>
    <property type="match status" value="2"/>
</dbReference>
<dbReference type="Gene3D" id="2.60.40.2700">
    <property type="match status" value="1"/>
</dbReference>
<dbReference type="PANTHER" id="PTHR31149">
    <property type="entry name" value="EXPRESSED PROTEIN"/>
    <property type="match status" value="1"/>
</dbReference>
<dbReference type="SMART" id="SM00365">
    <property type="entry name" value="LRR_SD22"/>
    <property type="match status" value="4"/>
</dbReference>
<keyword evidence="2" id="KW-0677">Repeat</keyword>
<proteinExistence type="predicted"/>
<dbReference type="PANTHER" id="PTHR31149:SF11">
    <property type="entry name" value="187-KDA MICROTUBULE-ASSOCIATED PROTEIN AIR9"/>
    <property type="match status" value="1"/>
</dbReference>
<dbReference type="InterPro" id="IPR032675">
    <property type="entry name" value="LRR_dom_sf"/>
</dbReference>
<protein>
    <recommendedName>
        <fullName evidence="4">AIR9-like A9 domain-containing protein</fullName>
    </recommendedName>
</protein>
<dbReference type="STRING" id="3983.A0A2C9UKN9"/>
<name>A0A2C9UKN9_MANES</name>
<dbReference type="InterPro" id="IPR001611">
    <property type="entry name" value="Leu-rich_rpt"/>
</dbReference>
<dbReference type="Pfam" id="PF12799">
    <property type="entry name" value="LRR_4"/>
    <property type="match status" value="1"/>
</dbReference>